<feature type="compositionally biased region" description="Basic and acidic residues" evidence="3">
    <location>
        <begin position="279"/>
        <end position="292"/>
    </location>
</feature>
<evidence type="ECO:0000256" key="1">
    <source>
        <dbReference type="ARBA" id="ARBA00008769"/>
    </source>
</evidence>
<dbReference type="EMBL" id="FOPM01000015">
    <property type="protein sequence ID" value="SFG88823.1"/>
    <property type="molecule type" value="Genomic_DNA"/>
</dbReference>
<keyword evidence="5" id="KW-1185">Reference proteome</keyword>
<sequence length="510" mass="53898">MGQSIRRSAASPPISRRLRFALCLACAVDPSLATAESPAEERARIAAEGIDIGSDRGAGGDPLTSVAQSVTSSRPSANLDTTIQDSLGASGDPFGLRAFLKTRGITYSLTYIGEGLGNATGGLRRRAILEGLLDLEIDVDLGPLVGWQGAALHTNLFQIHGAGLSRGTLDNLITVSGIEALPSSRLYELSFEQKLFDERVSLRFGQLAADTEFAVTQTGTVFVNSTFGWPNNKAVVIPSGGPIYPLATPGVRAKVVPNPNLSFQVGLFDGDPAGAPRGGDPDPQRRNRTGTDFRTRDPALVMAEVAYAYNIAPGSLGEAGTVTLGGWHHFGRFDSLRLDAAGTPLASPLSTGLPRRFRGDSGLYAILDQTIYREPNDPNDGASVFVRVAGGPADRNLIDLYVDAGIAYKGLLPGRSDDTLGVAFALSRISPAARGFDTDTRFATGLPGPRRSSEAVLEATYQAVLGPGVTLQPDFQYVFRPSGGIANPRDPDAGRIRNAAVFGLRTTIRY</sequence>
<keyword evidence="2" id="KW-0732">Signal</keyword>
<dbReference type="STRING" id="582675.SAMN05192565_11547"/>
<proteinExistence type="inferred from homology"/>
<evidence type="ECO:0000313" key="4">
    <source>
        <dbReference type="EMBL" id="SFG88823.1"/>
    </source>
</evidence>
<dbReference type="GO" id="GO:0016020">
    <property type="term" value="C:membrane"/>
    <property type="evidence" value="ECO:0007669"/>
    <property type="project" value="InterPro"/>
</dbReference>
<gene>
    <name evidence="4" type="ORF">SAMN05192565_11547</name>
</gene>
<evidence type="ECO:0000256" key="2">
    <source>
        <dbReference type="RuleBase" id="RU363072"/>
    </source>
</evidence>
<accession>A0A1I2VI98</accession>
<comment type="similarity">
    <text evidence="1 2">Belongs to the OprB family.</text>
</comment>
<dbReference type="PANTHER" id="PTHR37944:SF1">
    <property type="entry name" value="PORIN B"/>
    <property type="match status" value="1"/>
</dbReference>
<dbReference type="Pfam" id="PF04966">
    <property type="entry name" value="OprB"/>
    <property type="match status" value="1"/>
</dbReference>
<feature type="chain" id="PRO_5011331026" evidence="2">
    <location>
        <begin position="36"/>
        <end position="510"/>
    </location>
</feature>
<dbReference type="PANTHER" id="PTHR37944">
    <property type="entry name" value="PORIN B"/>
    <property type="match status" value="1"/>
</dbReference>
<evidence type="ECO:0000256" key="3">
    <source>
        <dbReference type="SAM" id="MobiDB-lite"/>
    </source>
</evidence>
<dbReference type="InterPro" id="IPR007049">
    <property type="entry name" value="Carb-sel_porin_OprB"/>
</dbReference>
<feature type="region of interest" description="Disordered" evidence="3">
    <location>
        <begin position="269"/>
        <end position="292"/>
    </location>
</feature>
<protein>
    <submittedName>
        <fullName evidence="4">Porin, OprB family</fullName>
    </submittedName>
</protein>
<dbReference type="InterPro" id="IPR052932">
    <property type="entry name" value="OprB_Porin"/>
</dbReference>
<dbReference type="GO" id="GO:0015288">
    <property type="term" value="F:porin activity"/>
    <property type="evidence" value="ECO:0007669"/>
    <property type="project" value="InterPro"/>
</dbReference>
<reference evidence="5" key="1">
    <citation type="submission" date="2016-10" db="EMBL/GenBank/DDBJ databases">
        <authorList>
            <person name="Varghese N."/>
            <person name="Submissions S."/>
        </authorList>
    </citation>
    <scope>NUCLEOTIDE SEQUENCE [LARGE SCALE GENOMIC DNA]</scope>
    <source>
        <strain evidence="5">Gh-105</strain>
    </source>
</reference>
<dbReference type="InterPro" id="IPR038673">
    <property type="entry name" value="OprB_sf"/>
</dbReference>
<dbReference type="AlphaFoldDB" id="A0A1I2VI98"/>
<dbReference type="GO" id="GO:0008643">
    <property type="term" value="P:carbohydrate transport"/>
    <property type="evidence" value="ECO:0007669"/>
    <property type="project" value="InterPro"/>
</dbReference>
<dbReference type="Proteomes" id="UP000199229">
    <property type="component" value="Unassembled WGS sequence"/>
</dbReference>
<dbReference type="Gene3D" id="2.40.160.180">
    <property type="entry name" value="Carbohydrate-selective porin OprB"/>
    <property type="match status" value="1"/>
</dbReference>
<name>A0A1I2VI98_9HYPH</name>
<evidence type="ECO:0000313" key="5">
    <source>
        <dbReference type="Proteomes" id="UP000199229"/>
    </source>
</evidence>
<organism evidence="4 5">
    <name type="scientific">Methylobacterium gossipiicola</name>
    <dbReference type="NCBI Taxonomy" id="582675"/>
    <lineage>
        <taxon>Bacteria</taxon>
        <taxon>Pseudomonadati</taxon>
        <taxon>Pseudomonadota</taxon>
        <taxon>Alphaproteobacteria</taxon>
        <taxon>Hyphomicrobiales</taxon>
        <taxon>Methylobacteriaceae</taxon>
        <taxon>Methylobacterium</taxon>
    </lineage>
</organism>
<feature type="signal peptide" evidence="2">
    <location>
        <begin position="1"/>
        <end position="35"/>
    </location>
</feature>